<dbReference type="GO" id="GO:0002949">
    <property type="term" value="P:tRNA threonylcarbamoyladenosine modification"/>
    <property type="evidence" value="ECO:0007669"/>
    <property type="project" value="UniProtKB-ARBA"/>
</dbReference>
<dbReference type="PANTHER" id="PTHR17490:SF16">
    <property type="entry name" value="THREONYLCARBAMOYL-AMP SYNTHASE"/>
    <property type="match status" value="1"/>
</dbReference>
<dbReference type="Gene3D" id="3.90.870.10">
    <property type="entry name" value="DHBP synthase"/>
    <property type="match status" value="1"/>
</dbReference>
<feature type="binding site" evidence="15">
    <location>
        <position position="112"/>
    </location>
    <ligand>
        <name>L-threonine</name>
        <dbReference type="ChEBI" id="CHEBI:57926"/>
    </ligand>
</feature>
<dbReference type="EC" id="2.7.7.87" evidence="3 14"/>
<proteinExistence type="inferred from homology"/>
<dbReference type="InterPro" id="IPR038385">
    <property type="entry name" value="Sua5/YwlC_C"/>
</dbReference>
<evidence type="ECO:0000256" key="7">
    <source>
        <dbReference type="ARBA" id="ARBA00022694"/>
    </source>
</evidence>
<dbReference type="GO" id="GO:0006450">
    <property type="term" value="P:regulation of translational fidelity"/>
    <property type="evidence" value="ECO:0007669"/>
    <property type="project" value="TreeGrafter"/>
</dbReference>
<dbReference type="GO" id="GO:0003725">
    <property type="term" value="F:double-stranded RNA binding"/>
    <property type="evidence" value="ECO:0007669"/>
    <property type="project" value="UniProtKB-UniRule"/>
</dbReference>
<sequence>MNDEHEHRSLVEGVKGDAKTKIVPVNVSSVGRIITSGRQSSVLDDWEIKWNDGSTDLHRLQNAASQVRQSDIPVAFPTETVYGLGADATRSEAVRGIFAAKNRPVDNPLIVHFHSLSQLRRFLPSSTDGTSDPIPAIYKPLIENFWPGPLTIILPTRDDGALASEVTAGLKTFGARIPRSFLALALLKLADVPMAAPSANASTKPSPTTAEHVLEDLDGRIHTILDGGPCSVGVESTVVDGLSSPPAILRPGGVTIEQLRTCAGWEDIVVGYKDSATIDGTAPRAPGMKYRHYSPKAPVLLYEAGTTQPSQEELLKATRKDTLTCCRYPLPLESTIEILEVDLGNTPESIARGLFSALRLLDRNGVDTIFLEGIDDTSGGELAAAVMNRVRKAAEVAVR</sequence>
<feature type="binding site" evidence="15">
    <location>
        <position position="172"/>
    </location>
    <ligand>
        <name>ATP</name>
        <dbReference type="ChEBI" id="CHEBI:30616"/>
    </ligand>
</feature>
<evidence type="ECO:0000256" key="1">
    <source>
        <dbReference type="ARBA" id="ARBA00004496"/>
    </source>
</evidence>
<evidence type="ECO:0000256" key="6">
    <source>
        <dbReference type="ARBA" id="ARBA00022679"/>
    </source>
</evidence>
<dbReference type="InterPro" id="IPR006070">
    <property type="entry name" value="Sua5-like_dom"/>
</dbReference>
<dbReference type="Gene3D" id="3.40.50.11030">
    <property type="entry name" value="Threonylcarbamoyl-AMP synthase, C-terminal domain"/>
    <property type="match status" value="1"/>
</dbReference>
<evidence type="ECO:0000256" key="3">
    <source>
        <dbReference type="ARBA" id="ARBA00012584"/>
    </source>
</evidence>
<keyword evidence="5 14" id="KW-0963">Cytoplasm</keyword>
<evidence type="ECO:0000256" key="2">
    <source>
        <dbReference type="ARBA" id="ARBA00007663"/>
    </source>
</evidence>
<comment type="similarity">
    <text evidence="2 14">Belongs to the SUA5 family.</text>
</comment>
<evidence type="ECO:0000256" key="12">
    <source>
        <dbReference type="ARBA" id="ARBA00048366"/>
    </source>
</evidence>
<evidence type="ECO:0000256" key="4">
    <source>
        <dbReference type="ARBA" id="ARBA00015492"/>
    </source>
</evidence>
<feature type="binding site" evidence="15">
    <location>
        <position position="103"/>
    </location>
    <ligand>
        <name>ATP</name>
        <dbReference type="ChEBI" id="CHEBI:30616"/>
    </ligand>
</feature>
<feature type="binding site" evidence="15">
    <location>
        <position position="176"/>
    </location>
    <ligand>
        <name>L-threonine</name>
        <dbReference type="ChEBI" id="CHEBI:57926"/>
    </ligand>
</feature>
<feature type="binding site" evidence="15">
    <location>
        <position position="293"/>
    </location>
    <ligand>
        <name>ATP</name>
        <dbReference type="ChEBI" id="CHEBI:30616"/>
    </ligand>
</feature>
<evidence type="ECO:0000256" key="8">
    <source>
        <dbReference type="ARBA" id="ARBA00022695"/>
    </source>
</evidence>
<dbReference type="InterPro" id="IPR005145">
    <property type="entry name" value="Sua5_C"/>
</dbReference>
<keyword evidence="18" id="KW-1185">Reference proteome</keyword>
<dbReference type="PANTHER" id="PTHR17490">
    <property type="entry name" value="SUA5"/>
    <property type="match status" value="1"/>
</dbReference>
<dbReference type="OrthoDB" id="412787at2759"/>
<organism evidence="17 18">
    <name type="scientific">Pseudovirgaria hyperparasitica</name>
    <dbReference type="NCBI Taxonomy" id="470096"/>
    <lineage>
        <taxon>Eukaryota</taxon>
        <taxon>Fungi</taxon>
        <taxon>Dikarya</taxon>
        <taxon>Ascomycota</taxon>
        <taxon>Pezizomycotina</taxon>
        <taxon>Dothideomycetes</taxon>
        <taxon>Dothideomycetes incertae sedis</taxon>
        <taxon>Acrospermales</taxon>
        <taxon>Acrospermaceae</taxon>
        <taxon>Pseudovirgaria</taxon>
    </lineage>
</organism>
<dbReference type="RefSeq" id="XP_033596182.1">
    <property type="nucleotide sequence ID" value="XM_033742133.1"/>
</dbReference>
<dbReference type="GO" id="GO:0005737">
    <property type="term" value="C:cytoplasm"/>
    <property type="evidence" value="ECO:0007669"/>
    <property type="project" value="UniProtKB-SubCell"/>
</dbReference>
<keyword evidence="10 14" id="KW-0067">ATP-binding</keyword>
<evidence type="ECO:0000256" key="9">
    <source>
        <dbReference type="ARBA" id="ARBA00022741"/>
    </source>
</evidence>
<dbReference type="GO" id="GO:0061710">
    <property type="term" value="F:L-threonylcarbamoyladenylate synthase"/>
    <property type="evidence" value="ECO:0007669"/>
    <property type="project" value="UniProtKB-EC"/>
</dbReference>
<evidence type="ECO:0000259" key="16">
    <source>
        <dbReference type="PROSITE" id="PS51163"/>
    </source>
</evidence>
<comment type="catalytic activity">
    <reaction evidence="12 14">
        <text>L-threonine + hydrogencarbonate + ATP = L-threonylcarbamoyladenylate + diphosphate + H2O</text>
        <dbReference type="Rhea" id="RHEA:36407"/>
        <dbReference type="ChEBI" id="CHEBI:15377"/>
        <dbReference type="ChEBI" id="CHEBI:17544"/>
        <dbReference type="ChEBI" id="CHEBI:30616"/>
        <dbReference type="ChEBI" id="CHEBI:33019"/>
        <dbReference type="ChEBI" id="CHEBI:57926"/>
        <dbReference type="ChEBI" id="CHEBI:73682"/>
        <dbReference type="EC" id="2.7.7.87"/>
    </reaction>
</comment>
<dbReference type="EMBL" id="ML996583">
    <property type="protein sequence ID" value="KAF2753731.1"/>
    <property type="molecule type" value="Genomic_DNA"/>
</dbReference>
<dbReference type="GO" id="GO:0000049">
    <property type="term" value="F:tRNA binding"/>
    <property type="evidence" value="ECO:0007669"/>
    <property type="project" value="TreeGrafter"/>
</dbReference>
<reference evidence="17" key="1">
    <citation type="journal article" date="2020" name="Stud. Mycol.">
        <title>101 Dothideomycetes genomes: a test case for predicting lifestyles and emergence of pathogens.</title>
        <authorList>
            <person name="Haridas S."/>
            <person name="Albert R."/>
            <person name="Binder M."/>
            <person name="Bloem J."/>
            <person name="Labutti K."/>
            <person name="Salamov A."/>
            <person name="Andreopoulos B."/>
            <person name="Baker S."/>
            <person name="Barry K."/>
            <person name="Bills G."/>
            <person name="Bluhm B."/>
            <person name="Cannon C."/>
            <person name="Castanera R."/>
            <person name="Culley D."/>
            <person name="Daum C."/>
            <person name="Ezra D."/>
            <person name="Gonzalez J."/>
            <person name="Henrissat B."/>
            <person name="Kuo A."/>
            <person name="Liang C."/>
            <person name="Lipzen A."/>
            <person name="Lutzoni F."/>
            <person name="Magnuson J."/>
            <person name="Mondo S."/>
            <person name="Nolan M."/>
            <person name="Ohm R."/>
            <person name="Pangilinan J."/>
            <person name="Park H.-J."/>
            <person name="Ramirez L."/>
            <person name="Alfaro M."/>
            <person name="Sun H."/>
            <person name="Tritt A."/>
            <person name="Yoshinaga Y."/>
            <person name="Zwiers L.-H."/>
            <person name="Turgeon B."/>
            <person name="Goodwin S."/>
            <person name="Spatafora J."/>
            <person name="Crous P."/>
            <person name="Grigoriev I."/>
        </authorList>
    </citation>
    <scope>NUCLEOTIDE SEQUENCE</scope>
    <source>
        <strain evidence="17">CBS 121739</strain>
    </source>
</reference>
<dbReference type="Proteomes" id="UP000799437">
    <property type="component" value="Unassembled WGS sequence"/>
</dbReference>
<dbReference type="Pfam" id="PF01300">
    <property type="entry name" value="Sua5_yciO_yrdC"/>
    <property type="match status" value="1"/>
</dbReference>
<comment type="function">
    <text evidence="13">Required for the formation of a threonylcarbamoyl group on adenosine at position 37 (t(6)A37) in tRNAs that read codons beginning with adenine. Likely catalyzes the conversion of L-threonine, HCO(3)(-)/CO(2) and ATP to give threonylcarbamoyl-AMP (TC-AMP) as the acyladenylate intermediate, with the release of diphosphate. Required for normal translation, by ensuring translation fidelity at the level of codon recognition, appropriate translation initiation selection and maintenance of reading frame. Also involved in telomere replication. Binds to single-stranded telomeric (ssTG) DNA and positively regulates telomere length.</text>
</comment>
<keyword evidence="6 14" id="KW-0808">Transferase</keyword>
<evidence type="ECO:0000313" key="17">
    <source>
        <dbReference type="EMBL" id="KAF2753731.1"/>
    </source>
</evidence>
<feature type="binding site" evidence="15">
    <location>
        <position position="196"/>
    </location>
    <ligand>
        <name>ATP</name>
        <dbReference type="ChEBI" id="CHEBI:30616"/>
    </ligand>
</feature>
<feature type="binding site" evidence="15">
    <location>
        <position position="107"/>
    </location>
    <ligand>
        <name>ATP</name>
        <dbReference type="ChEBI" id="CHEBI:30616"/>
    </ligand>
</feature>
<feature type="binding site" evidence="15">
    <location>
        <position position="80"/>
    </location>
    <ligand>
        <name>L-threonine</name>
        <dbReference type="ChEBI" id="CHEBI:57926"/>
    </ligand>
</feature>
<feature type="binding site" evidence="15">
    <location>
        <position position="250"/>
    </location>
    <ligand>
        <name>ATP</name>
        <dbReference type="ChEBI" id="CHEBI:30616"/>
    </ligand>
</feature>
<dbReference type="FunFam" id="3.90.870.10:FF:000008">
    <property type="entry name" value="Threonylcarbamoyl-AMP synthase"/>
    <property type="match status" value="1"/>
</dbReference>
<evidence type="ECO:0000256" key="10">
    <source>
        <dbReference type="ARBA" id="ARBA00022840"/>
    </source>
</evidence>
<comment type="subcellular location">
    <subcellularLocation>
        <location evidence="1 14">Cytoplasm</location>
    </subcellularLocation>
</comment>
<evidence type="ECO:0000313" key="18">
    <source>
        <dbReference type="Proteomes" id="UP000799437"/>
    </source>
</evidence>
<evidence type="ECO:0000256" key="15">
    <source>
        <dbReference type="PIRSR" id="PIRSR004930-1"/>
    </source>
</evidence>
<dbReference type="InterPro" id="IPR010923">
    <property type="entry name" value="T(6)A37_SUA5"/>
</dbReference>
<evidence type="ECO:0000256" key="13">
    <source>
        <dbReference type="ARBA" id="ARBA00056339"/>
    </source>
</evidence>
<dbReference type="InterPro" id="IPR017945">
    <property type="entry name" value="DHBP_synth_RibB-like_a/b_dom"/>
</dbReference>
<keyword evidence="8 14" id="KW-0548">Nucleotidyltransferase</keyword>
<name>A0A6A6VWW4_9PEZI</name>
<dbReference type="GeneID" id="54483187"/>
<feature type="domain" description="YrdC-like" evidence="16">
    <location>
        <begin position="57"/>
        <end position="254"/>
    </location>
</feature>
<keyword evidence="7 14" id="KW-0819">tRNA processing</keyword>
<accession>A0A6A6VWW4</accession>
<feature type="binding site" evidence="15">
    <location>
        <position position="198"/>
    </location>
    <ligand>
        <name>ATP</name>
        <dbReference type="ChEBI" id="CHEBI:30616"/>
    </ligand>
</feature>
<feature type="binding site" evidence="15">
    <location>
        <position position="206"/>
    </location>
    <ligand>
        <name>ATP</name>
        <dbReference type="ChEBI" id="CHEBI:30616"/>
    </ligand>
</feature>
<keyword evidence="9 14" id="KW-0547">Nucleotide-binding</keyword>
<evidence type="ECO:0000256" key="11">
    <source>
        <dbReference type="ARBA" id="ARBA00029774"/>
    </source>
</evidence>
<protein>
    <recommendedName>
        <fullName evidence="4 14">Threonylcarbamoyl-AMP synthase</fullName>
        <shortName evidence="14">TC-AMP synthase</shortName>
        <ecNumber evidence="3 14">2.7.7.87</ecNumber>
    </recommendedName>
    <alternativeName>
        <fullName evidence="11 14">L-threonylcarbamoyladenylate synthase</fullName>
    </alternativeName>
</protein>
<gene>
    <name evidence="17" type="ORF">EJ05DRAFT_444634</name>
</gene>
<evidence type="ECO:0000256" key="14">
    <source>
        <dbReference type="PIRNR" id="PIRNR004930"/>
    </source>
</evidence>
<dbReference type="GO" id="GO:0005524">
    <property type="term" value="F:ATP binding"/>
    <property type="evidence" value="ECO:0007669"/>
    <property type="project" value="UniProtKB-UniRule"/>
</dbReference>
<dbReference type="PIRSF" id="PIRSF004930">
    <property type="entry name" value="Tln_factor_SUA5"/>
    <property type="match status" value="1"/>
</dbReference>
<feature type="binding site" evidence="15">
    <location>
        <position position="236"/>
    </location>
    <ligand>
        <name>L-threonine</name>
        <dbReference type="ChEBI" id="CHEBI:57926"/>
    </ligand>
</feature>
<dbReference type="InterPro" id="IPR050156">
    <property type="entry name" value="TC-AMP_synthase_SUA5"/>
</dbReference>
<dbReference type="PROSITE" id="PS51163">
    <property type="entry name" value="YRDC"/>
    <property type="match status" value="1"/>
</dbReference>
<evidence type="ECO:0000256" key="5">
    <source>
        <dbReference type="ARBA" id="ARBA00022490"/>
    </source>
</evidence>
<dbReference type="AlphaFoldDB" id="A0A6A6VWW4"/>
<dbReference type="NCBIfam" id="TIGR00057">
    <property type="entry name" value="L-threonylcarbamoyladenylate synthase"/>
    <property type="match status" value="1"/>
</dbReference>
<dbReference type="SUPFAM" id="SSF55821">
    <property type="entry name" value="YrdC/RibB"/>
    <property type="match status" value="1"/>
</dbReference>
<dbReference type="Pfam" id="PF03481">
    <property type="entry name" value="Sua5_C"/>
    <property type="match status" value="1"/>
</dbReference>